<gene>
    <name evidence="1" type="ORF">KZC48_11485</name>
    <name evidence="2" type="ORF">KZC50_07420</name>
</gene>
<reference evidence="2 4" key="1">
    <citation type="submission" date="2021-06" db="EMBL/GenBank/DDBJ databases">
        <title>Genome-based taxonomic framework of Microbacterium strains isolated from marine environment, the description of four new species and reclassification of four preexisting species.</title>
        <authorList>
            <person name="Lee S.D."/>
            <person name="Kim S.-M."/>
            <person name="Byeon Y.-S."/>
            <person name="Yang H.L."/>
            <person name="Kim I.S."/>
        </authorList>
    </citation>
    <scope>NUCLEOTIDE SEQUENCE [LARGE SCALE GENOMIC DNA]</scope>
    <source>
        <strain evidence="1">KACC 20510</strain>
        <strain evidence="2 4">KACC 20514</strain>
    </source>
</reference>
<accession>A0AAJ2LVN1</accession>
<sequence length="51" mass="5564">MTVAVLGRTPRTLAISFPERDTRASGDHPDAAPVGIRHPFALVRAVRARQE</sequence>
<proteinExistence type="predicted"/>
<organism evidence="2 4">
    <name type="scientific">Microbacterium aurantiacum</name>
    <dbReference type="NCBI Taxonomy" id="162393"/>
    <lineage>
        <taxon>Bacteria</taxon>
        <taxon>Bacillati</taxon>
        <taxon>Actinomycetota</taxon>
        <taxon>Actinomycetes</taxon>
        <taxon>Micrococcales</taxon>
        <taxon>Microbacteriaceae</taxon>
        <taxon>Microbacterium</taxon>
    </lineage>
</organism>
<dbReference type="GeneID" id="301458049"/>
<comment type="caution">
    <text evidence="2">The sequence shown here is derived from an EMBL/GenBank/DDBJ whole genome shotgun (WGS) entry which is preliminary data.</text>
</comment>
<evidence type="ECO:0000313" key="4">
    <source>
        <dbReference type="Proteomes" id="UP001183582"/>
    </source>
</evidence>
<evidence type="ECO:0000313" key="1">
    <source>
        <dbReference type="EMBL" id="MDN4465017.1"/>
    </source>
</evidence>
<dbReference type="Proteomes" id="UP001172731">
    <property type="component" value="Unassembled WGS sequence"/>
</dbReference>
<dbReference type="Proteomes" id="UP001183582">
    <property type="component" value="Unassembled WGS sequence"/>
</dbReference>
<dbReference type="AlphaFoldDB" id="A0AAJ2LVN1"/>
<name>A0AAJ2LVN1_9MICO</name>
<dbReference type="EMBL" id="JAHWXI010000013">
    <property type="protein sequence ID" value="MDN4465017.1"/>
    <property type="molecule type" value="Genomic_DNA"/>
</dbReference>
<evidence type="ECO:0000313" key="3">
    <source>
        <dbReference type="Proteomes" id="UP001172731"/>
    </source>
</evidence>
<keyword evidence="3" id="KW-1185">Reference proteome</keyword>
<protein>
    <submittedName>
        <fullName evidence="2">Uncharacterized protein</fullName>
    </submittedName>
</protein>
<dbReference type="RefSeq" id="WP_301134759.1">
    <property type="nucleotide sequence ID" value="NZ_BAAAGR010000001.1"/>
</dbReference>
<dbReference type="EMBL" id="JAHWXH010000001">
    <property type="protein sequence ID" value="MDS0245440.1"/>
    <property type="molecule type" value="Genomic_DNA"/>
</dbReference>
<evidence type="ECO:0000313" key="2">
    <source>
        <dbReference type="EMBL" id="MDS0245440.1"/>
    </source>
</evidence>